<proteinExistence type="predicted"/>
<protein>
    <submittedName>
        <fullName evidence="1">Chloramphenicol phosphotransferase</fullName>
    </submittedName>
</protein>
<organism evidence="1 2">
    <name type="scientific">Ensifer adhaerens</name>
    <name type="common">Sinorhizobium morelense</name>
    <dbReference type="NCBI Taxonomy" id="106592"/>
    <lineage>
        <taxon>Bacteria</taxon>
        <taxon>Pseudomonadati</taxon>
        <taxon>Pseudomonadota</taxon>
        <taxon>Alphaproteobacteria</taxon>
        <taxon>Hyphomicrobiales</taxon>
        <taxon>Rhizobiaceae</taxon>
        <taxon>Sinorhizobium/Ensifer group</taxon>
        <taxon>Ensifer</taxon>
    </lineage>
</organism>
<dbReference type="Proteomes" id="UP001214094">
    <property type="component" value="Chromosome"/>
</dbReference>
<name>A0ABY8HBB6_ENSAD</name>
<dbReference type="InterPro" id="IPR027417">
    <property type="entry name" value="P-loop_NTPase"/>
</dbReference>
<dbReference type="Gene3D" id="3.40.50.300">
    <property type="entry name" value="P-loop containing nucleotide triphosphate hydrolases"/>
    <property type="match status" value="1"/>
</dbReference>
<evidence type="ECO:0000313" key="2">
    <source>
        <dbReference type="Proteomes" id="UP001214094"/>
    </source>
</evidence>
<sequence>MQHGRIIFLNGTSSAGKSTLAKALREILPEPFCYYASDQLADAGFRVLRRGMHPGMRGERARFFDGFHRSIAAFAEAGNDLIVEHIVEEKSWADDIRRQTAHLDIFWVGVHAPIEDLERRERERGDRTIGEARFHLKTHDYCAYDLEVDTRDPTDQVAARIVDAWLKRQSLRP</sequence>
<dbReference type="RefSeq" id="WP_034788866.1">
    <property type="nucleotide sequence ID" value="NZ_CP015880.1"/>
</dbReference>
<reference evidence="1 2" key="1">
    <citation type="submission" date="2023-03" db="EMBL/GenBank/DDBJ databases">
        <title>Comparative genome and transcriptome analysis combination mining strategies for increasing vitamin B12 production of Ensifer adhaerens strain.</title>
        <authorList>
            <person name="Yongheng L."/>
        </authorList>
    </citation>
    <scope>NUCLEOTIDE SEQUENCE [LARGE SCALE GENOMIC DNA]</scope>
    <source>
        <strain evidence="1 2">Casida A-T305</strain>
    </source>
</reference>
<dbReference type="Pfam" id="PF07931">
    <property type="entry name" value="CPT"/>
    <property type="match status" value="1"/>
</dbReference>
<accession>A0ABY8HBB6</accession>
<dbReference type="EMBL" id="CP121308">
    <property type="protein sequence ID" value="WFP89371.1"/>
    <property type="molecule type" value="Genomic_DNA"/>
</dbReference>
<dbReference type="PIRSF" id="PIRSF007531">
    <property type="entry name" value="CPT"/>
    <property type="match status" value="1"/>
</dbReference>
<dbReference type="InterPro" id="IPR012853">
    <property type="entry name" value="CPT"/>
</dbReference>
<keyword evidence="2" id="KW-1185">Reference proteome</keyword>
<dbReference type="SUPFAM" id="SSF52540">
    <property type="entry name" value="P-loop containing nucleoside triphosphate hydrolases"/>
    <property type="match status" value="1"/>
</dbReference>
<dbReference type="GeneID" id="29520099"/>
<gene>
    <name evidence="1" type="ORF">P4B07_12405</name>
</gene>
<evidence type="ECO:0000313" key="1">
    <source>
        <dbReference type="EMBL" id="WFP89371.1"/>
    </source>
</evidence>